<name>A0A6M4MAY5_9ALTE</name>
<dbReference type="InterPro" id="IPR051913">
    <property type="entry name" value="GH2_Domain-Containing"/>
</dbReference>
<keyword evidence="4" id="KW-0732">Signal</keyword>
<dbReference type="InterPro" id="IPR006102">
    <property type="entry name" value="Ig-like_GH2"/>
</dbReference>
<dbReference type="InterPro" id="IPR006103">
    <property type="entry name" value="Glyco_hydro_2_cat"/>
</dbReference>
<dbReference type="Gene3D" id="3.20.20.80">
    <property type="entry name" value="Glycosidases"/>
    <property type="match status" value="1"/>
</dbReference>
<evidence type="ECO:0000256" key="3">
    <source>
        <dbReference type="ARBA" id="ARBA00023295"/>
    </source>
</evidence>
<evidence type="ECO:0000256" key="1">
    <source>
        <dbReference type="ARBA" id="ARBA00007401"/>
    </source>
</evidence>
<dbReference type="Pfam" id="PF02836">
    <property type="entry name" value="Glyco_hydro_2_C"/>
    <property type="match status" value="1"/>
</dbReference>
<keyword evidence="3" id="KW-0326">Glycosidase</keyword>
<dbReference type="EMBL" id="CP052766">
    <property type="protein sequence ID" value="QJR79958.1"/>
    <property type="molecule type" value="Genomic_DNA"/>
</dbReference>
<keyword evidence="2 8" id="KW-0378">Hydrolase</keyword>
<proteinExistence type="inferred from homology"/>
<dbReference type="PANTHER" id="PTHR42732">
    <property type="entry name" value="BETA-GALACTOSIDASE"/>
    <property type="match status" value="1"/>
</dbReference>
<feature type="domain" description="Glycoside hydrolase family 2 immunoglobulin-like beta-sandwich" evidence="5">
    <location>
        <begin position="225"/>
        <end position="310"/>
    </location>
</feature>
<dbReference type="InterPro" id="IPR006104">
    <property type="entry name" value="Glyco_hydro_2_N"/>
</dbReference>
<dbReference type="InterPro" id="IPR013783">
    <property type="entry name" value="Ig-like_fold"/>
</dbReference>
<evidence type="ECO:0000259" key="6">
    <source>
        <dbReference type="Pfam" id="PF02836"/>
    </source>
</evidence>
<evidence type="ECO:0000313" key="8">
    <source>
        <dbReference type="EMBL" id="QJR79958.1"/>
    </source>
</evidence>
<evidence type="ECO:0000256" key="4">
    <source>
        <dbReference type="SAM" id="SignalP"/>
    </source>
</evidence>
<dbReference type="SUPFAM" id="SSF49785">
    <property type="entry name" value="Galactose-binding domain-like"/>
    <property type="match status" value="1"/>
</dbReference>
<dbReference type="Pfam" id="PF02837">
    <property type="entry name" value="Glyco_hydro_2_N"/>
    <property type="match status" value="1"/>
</dbReference>
<dbReference type="GO" id="GO:0004553">
    <property type="term" value="F:hydrolase activity, hydrolyzing O-glycosyl compounds"/>
    <property type="evidence" value="ECO:0007669"/>
    <property type="project" value="InterPro"/>
</dbReference>
<dbReference type="InterPro" id="IPR036156">
    <property type="entry name" value="Beta-gal/glucu_dom_sf"/>
</dbReference>
<dbReference type="InterPro" id="IPR017853">
    <property type="entry name" value="GH"/>
</dbReference>
<dbReference type="AlphaFoldDB" id="A0A6M4MAY5"/>
<keyword evidence="9" id="KW-1185">Reference proteome</keyword>
<feature type="domain" description="Glycoside hydrolase family 2 catalytic" evidence="6">
    <location>
        <begin position="353"/>
        <end position="493"/>
    </location>
</feature>
<comment type="similarity">
    <text evidence="1">Belongs to the glycosyl hydrolase 2 family.</text>
</comment>
<dbReference type="InterPro" id="IPR008979">
    <property type="entry name" value="Galactose-bd-like_sf"/>
</dbReference>
<sequence>MMTLKLWLQSSLLGLLISFTPLAMADAKWSPAPDSMLTQWGEQITPQNAWQQYPRPQMQRDNWQNLNGLWHYAVQPRSQGEPKKWAGNILVPFAIESPLSGVKTRLSENDALWYQRDFTANAEGKNTLLHFEAVDYATRVWVNDTYVGSHRGGNLPFSFDISKALKSGTNTLTVRVIDDTDAPDRYQLRGKQTRDNQGIWYTPVSGIWQTVWLEHVSSVYAKALKLEASANGELHVNVKTRGEIARMEVVVSDGTKQVAQHSVGSTRITLAIPNVQAWNPSHPKLYDVNVTLFDRQDEQIDQIKSYAGFRTISRAQDKNGNWQFTLNGKPEFQLGPLDQGWWPDGLLTPPSEAAIVKEMRYLKDAGYNLIRKHKKVEPRRYYYLADKLGFLIWQDQVSGGTDSSGNKQEWPVWNEASKAFEDRMKGEIEADWPQWAHQQYMDELSSMIDTLYNHPSIIVWTTFNERWGQHRTMKIGRFVEQYDTSRLLNIASGGNFFPVGDIADAHHYPEPVFLTNEGTFDNYVKVVGEYGGHGWAVKDHLWAPGGKQMIYGNMPASLDEYKQRYIRSANDLAELKSKGIAAGVYTQTSDVETELNGLLTYDRAVEKFTADELLSIHKKAGLIENIACDTLCEQAFEEVSHEN</sequence>
<feature type="signal peptide" evidence="4">
    <location>
        <begin position="1"/>
        <end position="25"/>
    </location>
</feature>
<accession>A0A6M4MAY5</accession>
<organism evidence="8 9">
    <name type="scientific">Alteromonas pelagimontana</name>
    <dbReference type="NCBI Taxonomy" id="1858656"/>
    <lineage>
        <taxon>Bacteria</taxon>
        <taxon>Pseudomonadati</taxon>
        <taxon>Pseudomonadota</taxon>
        <taxon>Gammaproteobacteria</taxon>
        <taxon>Alteromonadales</taxon>
        <taxon>Alteromonadaceae</taxon>
        <taxon>Alteromonas/Salinimonas group</taxon>
        <taxon>Alteromonas</taxon>
    </lineage>
</organism>
<dbReference type="GO" id="GO:0005975">
    <property type="term" value="P:carbohydrate metabolic process"/>
    <property type="evidence" value="ECO:0007669"/>
    <property type="project" value="InterPro"/>
</dbReference>
<evidence type="ECO:0000259" key="5">
    <source>
        <dbReference type="Pfam" id="PF00703"/>
    </source>
</evidence>
<dbReference type="Gene3D" id="2.60.40.10">
    <property type="entry name" value="Immunoglobulins"/>
    <property type="match status" value="1"/>
</dbReference>
<dbReference type="SUPFAM" id="SSF49303">
    <property type="entry name" value="beta-Galactosidase/glucuronidase domain"/>
    <property type="match status" value="1"/>
</dbReference>
<dbReference type="PANTHER" id="PTHR42732:SF2">
    <property type="entry name" value="BETA-MANNOSIDASE"/>
    <property type="match status" value="1"/>
</dbReference>
<reference evidence="8 9" key="2">
    <citation type="submission" date="2020-04" db="EMBL/GenBank/DDBJ databases">
        <title>Complete genome sequence of Alteromonas pelagimontana 5.12T.</title>
        <authorList>
            <person name="Sinha R.K."/>
            <person name="Krishnan K.P."/>
            <person name="Kurian J.P."/>
        </authorList>
    </citation>
    <scope>NUCLEOTIDE SEQUENCE [LARGE SCALE GENOMIC DNA]</scope>
    <source>
        <strain evidence="8 9">5.12</strain>
    </source>
</reference>
<dbReference type="KEGG" id="apel:CA267_003750"/>
<gene>
    <name evidence="8" type="ORF">CA267_003750</name>
</gene>
<feature type="chain" id="PRO_5028814067" evidence="4">
    <location>
        <begin position="26"/>
        <end position="643"/>
    </location>
</feature>
<protein>
    <submittedName>
        <fullName evidence="8">Glycoside hydrolase family 2</fullName>
    </submittedName>
</protein>
<dbReference type="OrthoDB" id="9758603at2"/>
<dbReference type="Proteomes" id="UP000219285">
    <property type="component" value="Chromosome"/>
</dbReference>
<dbReference type="SUPFAM" id="SSF51445">
    <property type="entry name" value="(Trans)glycosidases"/>
    <property type="match status" value="1"/>
</dbReference>
<evidence type="ECO:0000256" key="2">
    <source>
        <dbReference type="ARBA" id="ARBA00022801"/>
    </source>
</evidence>
<dbReference type="Pfam" id="PF00703">
    <property type="entry name" value="Glyco_hydro_2"/>
    <property type="match status" value="1"/>
</dbReference>
<evidence type="ECO:0000313" key="9">
    <source>
        <dbReference type="Proteomes" id="UP000219285"/>
    </source>
</evidence>
<evidence type="ECO:0000259" key="7">
    <source>
        <dbReference type="Pfam" id="PF02837"/>
    </source>
</evidence>
<reference evidence="9" key="1">
    <citation type="submission" date="2014-12" db="EMBL/GenBank/DDBJ databases">
        <title>Complete genome sequence of a multi-drug resistant Klebsiella pneumoniae.</title>
        <authorList>
            <person name="Hua X."/>
            <person name="Chen Q."/>
            <person name="Li X."/>
            <person name="Feng Y."/>
            <person name="Ruan Z."/>
            <person name="Yu Y."/>
        </authorList>
    </citation>
    <scope>NUCLEOTIDE SEQUENCE [LARGE SCALE GENOMIC DNA]</scope>
    <source>
        <strain evidence="9">5.12</strain>
    </source>
</reference>
<feature type="domain" description="Glycosyl hydrolases family 2 sugar binding" evidence="7">
    <location>
        <begin position="106"/>
        <end position="213"/>
    </location>
</feature>
<dbReference type="RefSeq" id="WP_075608728.1">
    <property type="nucleotide sequence ID" value="NZ_CP052766.1"/>
</dbReference>
<dbReference type="Gene3D" id="2.60.120.260">
    <property type="entry name" value="Galactose-binding domain-like"/>
    <property type="match status" value="1"/>
</dbReference>